<accession>A0ACC0BVA6</accession>
<gene>
    <name evidence="1" type="ORF">M9H77_07468</name>
</gene>
<protein>
    <submittedName>
        <fullName evidence="1">Uncharacterized protein</fullName>
    </submittedName>
</protein>
<organism evidence="1 2">
    <name type="scientific">Catharanthus roseus</name>
    <name type="common">Madagascar periwinkle</name>
    <name type="synonym">Vinca rosea</name>
    <dbReference type="NCBI Taxonomy" id="4058"/>
    <lineage>
        <taxon>Eukaryota</taxon>
        <taxon>Viridiplantae</taxon>
        <taxon>Streptophyta</taxon>
        <taxon>Embryophyta</taxon>
        <taxon>Tracheophyta</taxon>
        <taxon>Spermatophyta</taxon>
        <taxon>Magnoliopsida</taxon>
        <taxon>eudicotyledons</taxon>
        <taxon>Gunneridae</taxon>
        <taxon>Pentapetalae</taxon>
        <taxon>asterids</taxon>
        <taxon>lamiids</taxon>
        <taxon>Gentianales</taxon>
        <taxon>Apocynaceae</taxon>
        <taxon>Rauvolfioideae</taxon>
        <taxon>Vinceae</taxon>
        <taxon>Catharanthinae</taxon>
        <taxon>Catharanthus</taxon>
    </lineage>
</organism>
<evidence type="ECO:0000313" key="1">
    <source>
        <dbReference type="EMBL" id="KAI5676518.1"/>
    </source>
</evidence>
<dbReference type="Proteomes" id="UP001060085">
    <property type="component" value="Linkage Group LG02"/>
</dbReference>
<reference evidence="2" key="1">
    <citation type="journal article" date="2023" name="Nat. Plants">
        <title>Single-cell RNA sequencing provides a high-resolution roadmap for understanding the multicellular compartmentation of specialized metabolism.</title>
        <authorList>
            <person name="Sun S."/>
            <person name="Shen X."/>
            <person name="Li Y."/>
            <person name="Li Y."/>
            <person name="Wang S."/>
            <person name="Li R."/>
            <person name="Zhang H."/>
            <person name="Shen G."/>
            <person name="Guo B."/>
            <person name="Wei J."/>
            <person name="Xu J."/>
            <person name="St-Pierre B."/>
            <person name="Chen S."/>
            <person name="Sun C."/>
        </authorList>
    </citation>
    <scope>NUCLEOTIDE SEQUENCE [LARGE SCALE GENOMIC DNA]</scope>
</reference>
<proteinExistence type="predicted"/>
<evidence type="ECO:0000313" key="2">
    <source>
        <dbReference type="Proteomes" id="UP001060085"/>
    </source>
</evidence>
<name>A0ACC0BVA6_CATRO</name>
<comment type="caution">
    <text evidence="1">The sequence shown here is derived from an EMBL/GenBank/DDBJ whole genome shotgun (WGS) entry which is preliminary data.</text>
</comment>
<sequence length="364" mass="41418">MHMQLLYNNKVDRTNFGSSMLPLYGGQCQIDPYDLVFKMDCLAHSILYDTKTNGFRPLMVHNDTWCSTSSVLPNGTLVQTCGYNDKDRFFTWYTTNKILLDGRVIIVGDRGQFNHEFYPSTFTSFPLEFLRETRDEMRMICTIFTLFTIWELVYFRSLTQDFPQIPGGNPRNYPSLGSSVLLPIDGNSPIIQAEILLCGAAPHGKYANAKSNGNMIPIPNGEVLIINMEASPRPRMYHSTMILLTDESVLVGGSNPHVVYNFIGVEFPTDLSLEAFFPPYLAAIHEVVKPRIFHFDENEYQKVFLVSFGVGKNFLKLGFCRLELWLHHLTHSFSMNQRMVVLKIVQFSCVGPSIPSHGMWVKLG</sequence>
<dbReference type="EMBL" id="CM044702">
    <property type="protein sequence ID" value="KAI5676518.1"/>
    <property type="molecule type" value="Genomic_DNA"/>
</dbReference>
<keyword evidence="2" id="KW-1185">Reference proteome</keyword>